<name>A0A7J6UBR5_PEROL</name>
<dbReference type="EMBL" id="JABANO010004825">
    <property type="protein sequence ID" value="KAF4754548.1"/>
    <property type="molecule type" value="Genomic_DNA"/>
</dbReference>
<evidence type="ECO:0000259" key="2">
    <source>
        <dbReference type="PROSITE" id="PS50848"/>
    </source>
</evidence>
<keyword evidence="4" id="KW-1185">Reference proteome</keyword>
<dbReference type="InterPro" id="IPR002913">
    <property type="entry name" value="START_lipid-bd_dom"/>
</dbReference>
<dbReference type="InterPro" id="IPR023393">
    <property type="entry name" value="START-like_dom_sf"/>
</dbReference>
<proteinExistence type="predicted"/>
<dbReference type="AlphaFoldDB" id="A0A7J6UBR5"/>
<reference evidence="3 4" key="1">
    <citation type="submission" date="2020-04" db="EMBL/GenBank/DDBJ databases">
        <title>Perkinsus olseni comparative genomics.</title>
        <authorList>
            <person name="Bogema D.R."/>
        </authorList>
    </citation>
    <scope>NUCLEOTIDE SEQUENCE [LARGE SCALE GENOMIC DNA]</scope>
    <source>
        <strain evidence="3 4">ATCC PRA-207</strain>
    </source>
</reference>
<accession>A0A7J6UBR5</accession>
<evidence type="ECO:0000313" key="3">
    <source>
        <dbReference type="EMBL" id="KAF4754548.1"/>
    </source>
</evidence>
<sequence>MRIRFPRCGCFAPPAAGDHEDEFSGPVRRTKSSRSSTRVMQQVHTPDLKNVSTDTEEATMVDLPPVSIQRFRSWVSDDFFDCVSEIGDIEETFPPGMLDAALAAQEALLFWHTGDGASQFKDAGKSGKVKLAIIPAKGETMQVVKGMASFGVGELTLEEVVDFLTDVEKKGKYDSQFAQGHKKRALYEDPSTKRRLDLDYAAYKAQWGVSGRDCVLTSVVEKIGDDMWVMSSRSCEYPGYGEGEVLPGYVRCQIVNAGNVVERDPDTGEIFVTMYSQMSIGGNIPTWIVNKAQTRAPGALQDMYNGLKKEKAGDEWYCVKCWLQLTGTMVFRVFDQRKVAGSILVDDDFMDCLSVVTSSNGETEVAALARQVSGQFDEMTQTLFVAARSAQAEILQYLTSEGASEFTSLGNAGAVEITARPPPGEILRKGLIDEPGRRLDLQYATFKGMLTLAGRDCVCAILRERVRENLWVVSWKSVDIPEPQTGELIVTMINQADPGGNVRKIPTWIANKVQ</sequence>
<organism evidence="3 4">
    <name type="scientific">Perkinsus olseni</name>
    <name type="common">Perkinsus atlanticus</name>
    <dbReference type="NCBI Taxonomy" id="32597"/>
    <lineage>
        <taxon>Eukaryota</taxon>
        <taxon>Sar</taxon>
        <taxon>Alveolata</taxon>
        <taxon>Perkinsozoa</taxon>
        <taxon>Perkinsea</taxon>
        <taxon>Perkinsida</taxon>
        <taxon>Perkinsidae</taxon>
        <taxon>Perkinsus</taxon>
    </lineage>
</organism>
<feature type="non-terminal residue" evidence="3">
    <location>
        <position position="514"/>
    </location>
</feature>
<dbReference type="Gene3D" id="3.30.530.20">
    <property type="match status" value="1"/>
</dbReference>
<dbReference type="Pfam" id="PF01852">
    <property type="entry name" value="START"/>
    <property type="match status" value="1"/>
</dbReference>
<dbReference type="PROSITE" id="PS50848">
    <property type="entry name" value="START"/>
    <property type="match status" value="1"/>
</dbReference>
<dbReference type="GO" id="GO:0005737">
    <property type="term" value="C:cytoplasm"/>
    <property type="evidence" value="ECO:0007669"/>
    <property type="project" value="UniProtKB-ARBA"/>
</dbReference>
<dbReference type="SUPFAM" id="SSF55961">
    <property type="entry name" value="Bet v1-like"/>
    <property type="match status" value="2"/>
</dbReference>
<dbReference type="GO" id="GO:0008289">
    <property type="term" value="F:lipid binding"/>
    <property type="evidence" value="ECO:0007669"/>
    <property type="project" value="InterPro"/>
</dbReference>
<feature type="domain" description="START" evidence="2">
    <location>
        <begin position="143"/>
        <end position="292"/>
    </location>
</feature>
<dbReference type="Proteomes" id="UP000553632">
    <property type="component" value="Unassembled WGS sequence"/>
</dbReference>
<dbReference type="PANTHER" id="PTHR19308:SF14">
    <property type="entry name" value="START DOMAIN-CONTAINING PROTEIN"/>
    <property type="match status" value="1"/>
</dbReference>
<comment type="caution">
    <text evidence="3">The sequence shown here is derived from an EMBL/GenBank/DDBJ whole genome shotgun (WGS) entry which is preliminary data.</text>
</comment>
<protein>
    <recommendedName>
        <fullName evidence="2">START domain-containing protein</fullName>
    </recommendedName>
</protein>
<evidence type="ECO:0000256" key="1">
    <source>
        <dbReference type="SAM" id="MobiDB-lite"/>
    </source>
</evidence>
<dbReference type="PANTHER" id="PTHR19308">
    <property type="entry name" value="PHOSPHATIDYLCHOLINE TRANSFER PROTEIN"/>
    <property type="match status" value="1"/>
</dbReference>
<feature type="region of interest" description="Disordered" evidence="1">
    <location>
        <begin position="16"/>
        <end position="42"/>
    </location>
</feature>
<dbReference type="CDD" id="cd00177">
    <property type="entry name" value="START"/>
    <property type="match status" value="1"/>
</dbReference>
<dbReference type="InterPro" id="IPR051213">
    <property type="entry name" value="START_lipid_transfer"/>
</dbReference>
<evidence type="ECO:0000313" key="4">
    <source>
        <dbReference type="Proteomes" id="UP000553632"/>
    </source>
</evidence>
<gene>
    <name evidence="3" type="ORF">FOZ63_014158</name>
</gene>